<feature type="compositionally biased region" description="Polar residues" evidence="5">
    <location>
        <begin position="243"/>
        <end position="257"/>
    </location>
</feature>
<gene>
    <name evidence="7" type="ORF">O6P43_014423</name>
</gene>
<keyword evidence="3" id="KW-0539">Nucleus</keyword>
<dbReference type="Proteomes" id="UP001163823">
    <property type="component" value="Chromosome 6"/>
</dbReference>
<evidence type="ECO:0000256" key="3">
    <source>
        <dbReference type="ARBA" id="ARBA00023242"/>
    </source>
</evidence>
<dbReference type="SUPFAM" id="SSF54928">
    <property type="entry name" value="RNA-binding domain, RBD"/>
    <property type="match status" value="2"/>
</dbReference>
<dbReference type="SMART" id="SM00360">
    <property type="entry name" value="RRM"/>
    <property type="match status" value="2"/>
</dbReference>
<sequence>MMGRGGRDRVRRDFPLRFDDKSISNSGHNNNKNPPSRNLWVGNLPHNIVESELAHHFLQFGQLASVAFQPGRSYAFINFKRDEDAIDAMNALQGFPVAGNPLRIEFAKADKPSTLSRDEDHSQERDERSLVLRGSPFSQREIRGRHSSPEPFYPDKTKMSDKNAEPSEVLWIGFPTSLKVDEMILRKAFSPFGEIEKITTFPGRSYAFVRFRSLMSACRARETMQGKLFGNPRVHICFAKNEAGSSSSGRNAMNASPSPHYRTSGRQGSSENFRLERDFGSFSGDPGINSPQFFPNWDSVDSDANCFNRNGGLRTAGINIYDRSRFGQKGSELALSHDMYEHPGSSTPTRDRNTYSHDFSERYHPKGASIEDPWDLPEDVQYFHEAKKLKTGPFPPREFPEYPPSDIEKRHIYPRLLSDFPQNEGLDRSFEAGPFPYRQTPDRTPNLPLAHAEGSDRLKQSYDVVQIGSGSQQSKFVDRRKFTLEPEKKSLAEWKWEGTIAKGGTPVCRARCFPVGKVLDIMLPEFLDCTARTGLDMLSKHYYQAAGAWVVFFVPESDADIGFYNEFMHYLEEKQRAAVAKLDDRTTLFLVPPSDFSQKVLKVPGKLSISGVVLRLEPPGSNFGPIHNQNETNNANLLSFNGDTFYGKQSPLAPNPPSKSLSELGQSEIRNLSFLGNMVTSDPPASFSGSAAVDGISNSRDVRRHEYPFQQLNPTSVPNWSSQYQHNSISGTRTVIPQVSHGPVDTVVPDNQHIMQRTIQDVSSNQYIGGIFGVSSSGNSNSSLQETRPSAPLSMPGGALQPEQLAQLTSSLLGQPRQSGSTLNVSTGEAFRQTATINGPETPFRPSQNFGLHGNQVNSEHSASQVGQVEQLPKLQQQTSDIPLVPHMAQREPQRGFQGNQQPQNIITQEEAEADPQKRLQATLQLAAALLQQIQQGK</sequence>
<dbReference type="InterPro" id="IPR035979">
    <property type="entry name" value="RBD_domain_sf"/>
</dbReference>
<dbReference type="PROSITE" id="PS50102">
    <property type="entry name" value="RRM"/>
    <property type="match status" value="2"/>
</dbReference>
<reference evidence="7" key="1">
    <citation type="journal article" date="2023" name="Science">
        <title>Elucidation of the pathway for biosynthesis of saponin adjuvants from the soapbark tree.</title>
        <authorList>
            <person name="Reed J."/>
            <person name="Orme A."/>
            <person name="El-Demerdash A."/>
            <person name="Owen C."/>
            <person name="Martin L.B.B."/>
            <person name="Misra R.C."/>
            <person name="Kikuchi S."/>
            <person name="Rejzek M."/>
            <person name="Martin A.C."/>
            <person name="Harkess A."/>
            <person name="Leebens-Mack J."/>
            <person name="Louveau T."/>
            <person name="Stephenson M.J."/>
            <person name="Osbourn A."/>
        </authorList>
    </citation>
    <scope>NUCLEOTIDE SEQUENCE</scope>
    <source>
        <strain evidence="7">S10</strain>
    </source>
</reference>
<feature type="compositionally biased region" description="Polar residues" evidence="5">
    <location>
        <begin position="23"/>
        <end position="36"/>
    </location>
</feature>
<dbReference type="FunFam" id="3.30.70.330:FF:000522">
    <property type="entry name" value="RNA recognition motif (RRM)-containing protein"/>
    <property type="match status" value="1"/>
</dbReference>
<evidence type="ECO:0000256" key="4">
    <source>
        <dbReference type="PROSITE-ProRule" id="PRU00176"/>
    </source>
</evidence>
<dbReference type="InterPro" id="IPR012921">
    <property type="entry name" value="SPOC_C"/>
</dbReference>
<accession>A0AAD7LUQ1</accession>
<dbReference type="PANTHER" id="PTHR23189">
    <property type="entry name" value="RNA RECOGNITION MOTIF-CONTAINING"/>
    <property type="match status" value="1"/>
</dbReference>
<dbReference type="InterPro" id="IPR000504">
    <property type="entry name" value="RRM_dom"/>
</dbReference>
<feature type="region of interest" description="Disordered" evidence="5">
    <location>
        <begin position="109"/>
        <end position="161"/>
    </location>
</feature>
<keyword evidence="8" id="KW-1185">Reference proteome</keyword>
<protein>
    <submittedName>
        <fullName evidence="7">Flowering time control protein FPA</fullName>
    </submittedName>
</protein>
<feature type="compositionally biased region" description="Basic and acidic residues" evidence="5">
    <location>
        <begin position="140"/>
        <end position="161"/>
    </location>
</feature>
<keyword evidence="2 4" id="KW-0694">RNA-binding</keyword>
<dbReference type="AlphaFoldDB" id="A0AAD7LUQ1"/>
<dbReference type="CDD" id="cd21546">
    <property type="entry name" value="SPOC_FPA-like"/>
    <property type="match status" value="1"/>
</dbReference>
<comment type="subcellular location">
    <subcellularLocation>
        <location evidence="1">Nucleus</location>
    </subcellularLocation>
</comment>
<evidence type="ECO:0000313" key="8">
    <source>
        <dbReference type="Proteomes" id="UP001163823"/>
    </source>
</evidence>
<feature type="region of interest" description="Disordered" evidence="5">
    <location>
        <begin position="18"/>
        <end position="37"/>
    </location>
</feature>
<dbReference type="Pfam" id="PF07744">
    <property type="entry name" value="SPOC"/>
    <property type="match status" value="1"/>
</dbReference>
<evidence type="ECO:0000259" key="6">
    <source>
        <dbReference type="PROSITE" id="PS50102"/>
    </source>
</evidence>
<comment type="caution">
    <text evidence="7">The sequence shown here is derived from an EMBL/GenBank/DDBJ whole genome shotgun (WGS) entry which is preliminary data.</text>
</comment>
<evidence type="ECO:0000256" key="1">
    <source>
        <dbReference type="ARBA" id="ARBA00004123"/>
    </source>
</evidence>
<dbReference type="Gene3D" id="3.30.70.330">
    <property type="match status" value="2"/>
</dbReference>
<feature type="domain" description="RRM" evidence="6">
    <location>
        <begin position="37"/>
        <end position="109"/>
    </location>
</feature>
<evidence type="ECO:0000256" key="2">
    <source>
        <dbReference type="ARBA" id="ARBA00022884"/>
    </source>
</evidence>
<dbReference type="CDD" id="cd00590">
    <property type="entry name" value="RRM_SF"/>
    <property type="match status" value="2"/>
</dbReference>
<dbReference type="KEGG" id="qsa:O6P43_014423"/>
<dbReference type="Pfam" id="PF00076">
    <property type="entry name" value="RRM_1"/>
    <property type="match status" value="2"/>
</dbReference>
<feature type="domain" description="RRM" evidence="6">
    <location>
        <begin position="168"/>
        <end position="241"/>
    </location>
</feature>
<feature type="region of interest" description="Disordered" evidence="5">
    <location>
        <begin position="243"/>
        <end position="269"/>
    </location>
</feature>
<evidence type="ECO:0000313" key="7">
    <source>
        <dbReference type="EMBL" id="KAJ7964640.1"/>
    </source>
</evidence>
<dbReference type="GO" id="GO:0005634">
    <property type="term" value="C:nucleus"/>
    <property type="evidence" value="ECO:0007669"/>
    <property type="project" value="UniProtKB-SubCell"/>
</dbReference>
<name>A0AAD7LUQ1_QUISA</name>
<proteinExistence type="predicted"/>
<feature type="compositionally biased region" description="Basic and acidic residues" evidence="5">
    <location>
        <begin position="109"/>
        <end position="130"/>
    </location>
</feature>
<dbReference type="EMBL" id="JARAOO010000006">
    <property type="protein sequence ID" value="KAJ7964640.1"/>
    <property type="molecule type" value="Genomic_DNA"/>
</dbReference>
<dbReference type="GO" id="GO:0003723">
    <property type="term" value="F:RNA binding"/>
    <property type="evidence" value="ECO:0007669"/>
    <property type="project" value="UniProtKB-UniRule"/>
</dbReference>
<organism evidence="7 8">
    <name type="scientific">Quillaja saponaria</name>
    <name type="common">Soap bark tree</name>
    <dbReference type="NCBI Taxonomy" id="32244"/>
    <lineage>
        <taxon>Eukaryota</taxon>
        <taxon>Viridiplantae</taxon>
        <taxon>Streptophyta</taxon>
        <taxon>Embryophyta</taxon>
        <taxon>Tracheophyta</taxon>
        <taxon>Spermatophyta</taxon>
        <taxon>Magnoliopsida</taxon>
        <taxon>eudicotyledons</taxon>
        <taxon>Gunneridae</taxon>
        <taxon>Pentapetalae</taxon>
        <taxon>rosids</taxon>
        <taxon>fabids</taxon>
        <taxon>Fabales</taxon>
        <taxon>Quillajaceae</taxon>
        <taxon>Quillaja</taxon>
    </lineage>
</organism>
<evidence type="ECO:0000256" key="5">
    <source>
        <dbReference type="SAM" id="MobiDB-lite"/>
    </source>
</evidence>
<dbReference type="InterPro" id="IPR012677">
    <property type="entry name" value="Nucleotide-bd_a/b_plait_sf"/>
</dbReference>